<dbReference type="SUPFAM" id="SSF57701">
    <property type="entry name" value="Zn2/Cys6 DNA-binding domain"/>
    <property type="match status" value="1"/>
</dbReference>
<dbReference type="Pfam" id="PF11951">
    <property type="entry name" value="Fungal_trans_2"/>
    <property type="match status" value="1"/>
</dbReference>
<comment type="subcellular location">
    <subcellularLocation>
        <location evidence="1">Nucleus</location>
    </subcellularLocation>
</comment>
<dbReference type="OrthoDB" id="3477330at2759"/>
<dbReference type="EMBL" id="JAGPXC010000002">
    <property type="protein sequence ID" value="KAH6658263.1"/>
    <property type="molecule type" value="Genomic_DNA"/>
</dbReference>
<evidence type="ECO:0000313" key="5">
    <source>
        <dbReference type="EMBL" id="KAH6658263.1"/>
    </source>
</evidence>
<dbReference type="InterPro" id="IPR036864">
    <property type="entry name" value="Zn2-C6_fun-type_DNA-bd_sf"/>
</dbReference>
<dbReference type="GO" id="GO:0000976">
    <property type="term" value="F:transcription cis-regulatory region binding"/>
    <property type="evidence" value="ECO:0007669"/>
    <property type="project" value="TreeGrafter"/>
</dbReference>
<dbReference type="GO" id="GO:0000981">
    <property type="term" value="F:DNA-binding transcription factor activity, RNA polymerase II-specific"/>
    <property type="evidence" value="ECO:0007669"/>
    <property type="project" value="InterPro"/>
</dbReference>
<dbReference type="Pfam" id="PF00172">
    <property type="entry name" value="Zn_clus"/>
    <property type="match status" value="1"/>
</dbReference>
<reference evidence="5" key="1">
    <citation type="journal article" date="2021" name="Nat. Commun.">
        <title>Genetic determinants of endophytism in the Arabidopsis root mycobiome.</title>
        <authorList>
            <person name="Mesny F."/>
            <person name="Miyauchi S."/>
            <person name="Thiergart T."/>
            <person name="Pickel B."/>
            <person name="Atanasova L."/>
            <person name="Karlsson M."/>
            <person name="Huettel B."/>
            <person name="Barry K.W."/>
            <person name="Haridas S."/>
            <person name="Chen C."/>
            <person name="Bauer D."/>
            <person name="Andreopoulos W."/>
            <person name="Pangilinan J."/>
            <person name="LaButti K."/>
            <person name="Riley R."/>
            <person name="Lipzen A."/>
            <person name="Clum A."/>
            <person name="Drula E."/>
            <person name="Henrissat B."/>
            <person name="Kohler A."/>
            <person name="Grigoriev I.V."/>
            <person name="Martin F.M."/>
            <person name="Hacquard S."/>
        </authorList>
    </citation>
    <scope>NUCLEOTIDE SEQUENCE</scope>
    <source>
        <strain evidence="5">MPI-SDFR-AT-0073</strain>
    </source>
</reference>
<dbReference type="InterPro" id="IPR001138">
    <property type="entry name" value="Zn2Cys6_DnaBD"/>
</dbReference>
<proteinExistence type="predicted"/>
<name>A0A9P9A1E8_9PEZI</name>
<dbReference type="RefSeq" id="XP_045962497.1">
    <property type="nucleotide sequence ID" value="XM_046095481.1"/>
</dbReference>
<dbReference type="GO" id="GO:0005634">
    <property type="term" value="C:nucleus"/>
    <property type="evidence" value="ECO:0007669"/>
    <property type="project" value="UniProtKB-SubCell"/>
</dbReference>
<dbReference type="PROSITE" id="PS00463">
    <property type="entry name" value="ZN2_CY6_FUNGAL_1"/>
    <property type="match status" value="1"/>
</dbReference>
<evidence type="ECO:0000256" key="1">
    <source>
        <dbReference type="ARBA" id="ARBA00004123"/>
    </source>
</evidence>
<comment type="caution">
    <text evidence="5">The sequence shown here is derived from an EMBL/GenBank/DDBJ whole genome shotgun (WGS) entry which is preliminary data.</text>
</comment>
<dbReference type="Proteomes" id="UP000758603">
    <property type="component" value="Unassembled WGS sequence"/>
</dbReference>
<dbReference type="GO" id="GO:0008270">
    <property type="term" value="F:zinc ion binding"/>
    <property type="evidence" value="ECO:0007669"/>
    <property type="project" value="InterPro"/>
</dbReference>
<evidence type="ECO:0000259" key="4">
    <source>
        <dbReference type="PROSITE" id="PS50048"/>
    </source>
</evidence>
<dbReference type="InterPro" id="IPR021858">
    <property type="entry name" value="Fun_TF"/>
</dbReference>
<dbReference type="PANTHER" id="PTHR37534:SF7">
    <property type="entry name" value="TRANSCRIPTIONAL ACTIVATOR PROTEIN UGA3"/>
    <property type="match status" value="1"/>
</dbReference>
<keyword evidence="6" id="KW-1185">Reference proteome</keyword>
<dbReference type="AlphaFoldDB" id="A0A9P9A1E8"/>
<dbReference type="SMART" id="SM00066">
    <property type="entry name" value="GAL4"/>
    <property type="match status" value="1"/>
</dbReference>
<organism evidence="5 6">
    <name type="scientific">Truncatella angustata</name>
    <dbReference type="NCBI Taxonomy" id="152316"/>
    <lineage>
        <taxon>Eukaryota</taxon>
        <taxon>Fungi</taxon>
        <taxon>Dikarya</taxon>
        <taxon>Ascomycota</taxon>
        <taxon>Pezizomycotina</taxon>
        <taxon>Sordariomycetes</taxon>
        <taxon>Xylariomycetidae</taxon>
        <taxon>Amphisphaeriales</taxon>
        <taxon>Sporocadaceae</taxon>
        <taxon>Truncatella</taxon>
    </lineage>
</organism>
<evidence type="ECO:0000256" key="2">
    <source>
        <dbReference type="ARBA" id="ARBA00023242"/>
    </source>
</evidence>
<keyword evidence="2" id="KW-0539">Nucleus</keyword>
<dbReference type="GeneID" id="70124374"/>
<evidence type="ECO:0000256" key="3">
    <source>
        <dbReference type="SAM" id="MobiDB-lite"/>
    </source>
</evidence>
<dbReference type="PANTHER" id="PTHR37534">
    <property type="entry name" value="TRANSCRIPTIONAL ACTIVATOR PROTEIN UGA3"/>
    <property type="match status" value="1"/>
</dbReference>
<sequence>MDYGSKQRKKTFTGCWTCRSRRVKCDEQTPKCQRCRLFGVECEGYGVRLTWLTSQREGHFSAEVDEASRPRRNMRVFDNPEACLAPLWSDLEVDAMLNRIDDCPSESSRIEHGVFSVFPMQPPKAVTSILELDTRGNSGGDRSETSTASHPASLRPGANLSNSSTIQNQLSLAQCSVANAGDLNLTALAHNAKEIVAGTLTAENAELPSQDRHGRGNAAVDIHDLGRTSPVQPIAQQPPRHLDMLQIPSSEKRLIHHWVAYTSGKLVLVDEAHNPCRSMMLPMALKGLMSKWNDSTADIAVFHAICAGAAYNLFELGGRKSDEDKALAWRHDELAIHHLRHNLVQADQQRTQSLGMAIMACITIEAISGNTSRWRTHLDGALAYLSELRQTVIGLEVSLAFQIHLVPMAIFCGYQVPAELKTFLEDDAEKLELSFPYYGISQSFLRHLDYINTFASSTSTPNQNELDAIELQLYLDFPSNSGGTQSAAHTAILHYMTQAFYYALLVYYQRSVQRAAISSVHTLVEKGLLQLEAIEAATKGTSGSVMMWAPLVLGAECSTTDQQRRMRSWFAIKRRLGFRNIIILEEMIYDIWEKRARGDEQTTWQDLIVKDRFDVFRL</sequence>
<dbReference type="GO" id="GO:0045944">
    <property type="term" value="P:positive regulation of transcription by RNA polymerase II"/>
    <property type="evidence" value="ECO:0007669"/>
    <property type="project" value="TreeGrafter"/>
</dbReference>
<evidence type="ECO:0000313" key="6">
    <source>
        <dbReference type="Proteomes" id="UP000758603"/>
    </source>
</evidence>
<feature type="domain" description="Zn(2)-C6 fungal-type" evidence="4">
    <location>
        <begin position="14"/>
        <end position="42"/>
    </location>
</feature>
<protein>
    <submittedName>
        <fullName evidence="5">Fungal-specific transcription factor domain-containing protein</fullName>
    </submittedName>
</protein>
<dbReference type="PROSITE" id="PS50048">
    <property type="entry name" value="ZN2_CY6_FUNGAL_2"/>
    <property type="match status" value="1"/>
</dbReference>
<feature type="region of interest" description="Disordered" evidence="3">
    <location>
        <begin position="133"/>
        <end position="161"/>
    </location>
</feature>
<dbReference type="CDD" id="cd00067">
    <property type="entry name" value="GAL4"/>
    <property type="match status" value="1"/>
</dbReference>
<dbReference type="Gene3D" id="4.10.240.10">
    <property type="entry name" value="Zn(2)-C6 fungal-type DNA-binding domain"/>
    <property type="match status" value="1"/>
</dbReference>
<gene>
    <name evidence="5" type="ORF">BKA67DRAFT_209922</name>
</gene>
<accession>A0A9P9A1E8</accession>